<evidence type="ECO:0000256" key="3">
    <source>
        <dbReference type="SAM" id="Phobius"/>
    </source>
</evidence>
<keyword evidence="1" id="KW-0175">Coiled coil</keyword>
<keyword evidence="3" id="KW-0812">Transmembrane</keyword>
<dbReference type="Gramene" id="CDP00562">
    <property type="protein sequence ID" value="CDP00562"/>
    <property type="gene ID" value="GSCOC_T00032542001"/>
</dbReference>
<feature type="coiled-coil region" evidence="1">
    <location>
        <begin position="484"/>
        <end position="543"/>
    </location>
</feature>
<dbReference type="Proteomes" id="UP000295252">
    <property type="component" value="Chromosome III"/>
</dbReference>
<evidence type="ECO:0008006" key="6">
    <source>
        <dbReference type="Google" id="ProtNLM"/>
    </source>
</evidence>
<dbReference type="InParanoid" id="A0A068TWY4"/>
<reference evidence="5" key="1">
    <citation type="journal article" date="2014" name="Science">
        <title>The coffee genome provides insight into the convergent evolution of caffeine biosynthesis.</title>
        <authorList>
            <person name="Denoeud F."/>
            <person name="Carretero-Paulet L."/>
            <person name="Dereeper A."/>
            <person name="Droc G."/>
            <person name="Guyot R."/>
            <person name="Pietrella M."/>
            <person name="Zheng C."/>
            <person name="Alberti A."/>
            <person name="Anthony F."/>
            <person name="Aprea G."/>
            <person name="Aury J.M."/>
            <person name="Bento P."/>
            <person name="Bernard M."/>
            <person name="Bocs S."/>
            <person name="Campa C."/>
            <person name="Cenci A."/>
            <person name="Combes M.C."/>
            <person name="Crouzillat D."/>
            <person name="Da Silva C."/>
            <person name="Daddiego L."/>
            <person name="De Bellis F."/>
            <person name="Dussert S."/>
            <person name="Garsmeur O."/>
            <person name="Gayraud T."/>
            <person name="Guignon V."/>
            <person name="Jahn K."/>
            <person name="Jamilloux V."/>
            <person name="Joet T."/>
            <person name="Labadie K."/>
            <person name="Lan T."/>
            <person name="Leclercq J."/>
            <person name="Lepelley M."/>
            <person name="Leroy T."/>
            <person name="Li L.T."/>
            <person name="Librado P."/>
            <person name="Lopez L."/>
            <person name="Munoz A."/>
            <person name="Noel B."/>
            <person name="Pallavicini A."/>
            <person name="Perrotta G."/>
            <person name="Poncet V."/>
            <person name="Pot D."/>
            <person name="Priyono X."/>
            <person name="Rigoreau M."/>
            <person name="Rouard M."/>
            <person name="Rozas J."/>
            <person name="Tranchant-Dubreuil C."/>
            <person name="VanBuren R."/>
            <person name="Zhang Q."/>
            <person name="Andrade A.C."/>
            <person name="Argout X."/>
            <person name="Bertrand B."/>
            <person name="de Kochko A."/>
            <person name="Graziosi G."/>
            <person name="Henry R.J."/>
            <person name="Jayarama X."/>
            <person name="Ming R."/>
            <person name="Nagai C."/>
            <person name="Rounsley S."/>
            <person name="Sankoff D."/>
            <person name="Giuliano G."/>
            <person name="Albert V.A."/>
            <person name="Wincker P."/>
            <person name="Lashermes P."/>
        </authorList>
    </citation>
    <scope>NUCLEOTIDE SEQUENCE [LARGE SCALE GENOMIC DNA]</scope>
    <source>
        <strain evidence="5">cv. DH200-94</strain>
    </source>
</reference>
<dbReference type="OrthoDB" id="1931230at2759"/>
<feature type="region of interest" description="Disordered" evidence="2">
    <location>
        <begin position="153"/>
        <end position="173"/>
    </location>
</feature>
<evidence type="ECO:0000313" key="5">
    <source>
        <dbReference type="Proteomes" id="UP000295252"/>
    </source>
</evidence>
<gene>
    <name evidence="4" type="ORF">GSCOC_T00032542001</name>
</gene>
<feature type="transmembrane region" description="Helical" evidence="3">
    <location>
        <begin position="91"/>
        <end position="112"/>
    </location>
</feature>
<dbReference type="FunCoup" id="A0A068TWY4">
    <property type="interactions" value="2081"/>
</dbReference>
<dbReference type="PhylomeDB" id="A0A068TWY4"/>
<proteinExistence type="predicted"/>
<accession>A0A068TWY4</accession>
<dbReference type="OMA" id="CFSNPLH"/>
<dbReference type="AlphaFoldDB" id="A0A068TWY4"/>
<evidence type="ECO:0000313" key="4">
    <source>
        <dbReference type="EMBL" id="CDP00562.1"/>
    </source>
</evidence>
<evidence type="ECO:0000256" key="1">
    <source>
        <dbReference type="SAM" id="Coils"/>
    </source>
</evidence>
<dbReference type="PANTHER" id="PTHR33740">
    <property type="entry name" value="GPI-ANCHORED ADHESIN-LIKE PROTEIN"/>
    <property type="match status" value="1"/>
</dbReference>
<name>A0A068TWY4_COFCA</name>
<keyword evidence="5" id="KW-1185">Reference proteome</keyword>
<protein>
    <recommendedName>
        <fullName evidence="6">SLH domain-containing protein</fullName>
    </recommendedName>
</protein>
<dbReference type="PANTHER" id="PTHR33740:SF1">
    <property type="entry name" value="SLH DOMAIN PROTEIN"/>
    <property type="match status" value="1"/>
</dbReference>
<keyword evidence="3" id="KW-1133">Transmembrane helix</keyword>
<organism evidence="4 5">
    <name type="scientific">Coffea canephora</name>
    <name type="common">Robusta coffee</name>
    <dbReference type="NCBI Taxonomy" id="49390"/>
    <lineage>
        <taxon>Eukaryota</taxon>
        <taxon>Viridiplantae</taxon>
        <taxon>Streptophyta</taxon>
        <taxon>Embryophyta</taxon>
        <taxon>Tracheophyta</taxon>
        <taxon>Spermatophyta</taxon>
        <taxon>Magnoliopsida</taxon>
        <taxon>eudicotyledons</taxon>
        <taxon>Gunneridae</taxon>
        <taxon>Pentapetalae</taxon>
        <taxon>asterids</taxon>
        <taxon>lamiids</taxon>
        <taxon>Gentianales</taxon>
        <taxon>Rubiaceae</taxon>
        <taxon>Ixoroideae</taxon>
        <taxon>Gardenieae complex</taxon>
        <taxon>Bertiereae - Coffeeae clade</taxon>
        <taxon>Coffeeae</taxon>
        <taxon>Coffea</taxon>
    </lineage>
</organism>
<dbReference type="EMBL" id="HG739089">
    <property type="protein sequence ID" value="CDP00562.1"/>
    <property type="molecule type" value="Genomic_DNA"/>
</dbReference>
<evidence type="ECO:0000256" key="2">
    <source>
        <dbReference type="SAM" id="MobiDB-lite"/>
    </source>
</evidence>
<keyword evidence="3" id="KW-0472">Membrane</keyword>
<sequence length="585" mass="66490">MCSSLSPFPQYFSSHFRLLYHHKLMSSSSSNPIFIRPRNYSRPFYISASVAQKDLDFSWISFEQNGPDDYNGWAAVEAPVKSRERKKGATLVMIGAGASFAALLGVVAYHLISKKGFQFRFIGPFNTTQGISLPSKTEEKAIEAKTIKSDALKDEAEVSEGTQESVPDGVDDNVLIEPKKNATRPNRFGRIMVSVDSAQQEALHILQKLKIIEDDVKADELCTRREYARWLVQANSQLERSQRHRILSSAALSGSTVMAFDDVNVEDPDFMHIQCLAEAGIVASRLLDGNFSLDLNDSDGRQGVFFLPDRFISRQDLISWKAKLEYEVIPGLNEEISRKNIGFLDVRDISSEAIVDLAMDILADEKSILRRVFGQIKRFQPRKPSTKAQAAVALTSGRMTEFVRAELLRLQAENASRQTSMQEIRSELLERGDIQRFWEGKMEEERKHGLEVEKAYLAAIHDLEQQKIIQENGLPELLKQRAAMDCQKQLLSSLKEEVDEMSERLVIERTKYVDEKSNLETVLVELQVKYEGLLDAKSILEAEIEALRILRSWIDDEARKSQARAKVLEEVGRRWRWDQNHKSGC</sequence>